<proteinExistence type="predicted"/>
<evidence type="ECO:0000313" key="2">
    <source>
        <dbReference type="Proteomes" id="UP000294616"/>
    </source>
</evidence>
<name>A0A4R1LZ62_9SPHI</name>
<dbReference type="EMBL" id="SMGO01000001">
    <property type="protein sequence ID" value="TCK84858.1"/>
    <property type="molecule type" value="Genomic_DNA"/>
</dbReference>
<dbReference type="NCBIfam" id="NF035939">
    <property type="entry name" value="TIM_EboE"/>
    <property type="match status" value="1"/>
</dbReference>
<dbReference type="RefSeq" id="WP_132220563.1">
    <property type="nucleotide sequence ID" value="NZ_SMGO01000001.1"/>
</dbReference>
<protein>
    <recommendedName>
        <fullName evidence="3">Xylose isomerase-like TIM barrel protein</fullName>
    </recommendedName>
</protein>
<dbReference type="OrthoDB" id="9785907at2"/>
<comment type="caution">
    <text evidence="1">The sequence shown here is derived from an EMBL/GenBank/DDBJ whole genome shotgun (WGS) entry which is preliminary data.</text>
</comment>
<organism evidence="1 2">
    <name type="scientific">Albibacterium bauzanense</name>
    <dbReference type="NCBI Taxonomy" id="653929"/>
    <lineage>
        <taxon>Bacteria</taxon>
        <taxon>Pseudomonadati</taxon>
        <taxon>Bacteroidota</taxon>
        <taxon>Sphingobacteriia</taxon>
        <taxon>Sphingobacteriales</taxon>
        <taxon>Sphingobacteriaceae</taxon>
        <taxon>Albibacterium</taxon>
    </lineage>
</organism>
<dbReference type="Proteomes" id="UP000294616">
    <property type="component" value="Unassembled WGS sequence"/>
</dbReference>
<gene>
    <name evidence="1" type="ORF">C8N28_0152</name>
</gene>
<reference evidence="1 2" key="1">
    <citation type="submission" date="2019-03" db="EMBL/GenBank/DDBJ databases">
        <title>Genomic Encyclopedia of Archaeal and Bacterial Type Strains, Phase II (KMG-II): from individual species to whole genera.</title>
        <authorList>
            <person name="Goeker M."/>
        </authorList>
    </citation>
    <scope>NUCLEOTIDE SEQUENCE [LARGE SCALE GENOMIC DNA]</scope>
    <source>
        <strain evidence="1 2">DSM 22554</strain>
    </source>
</reference>
<dbReference type="AlphaFoldDB" id="A0A4R1LZ62"/>
<dbReference type="SUPFAM" id="SSF51658">
    <property type="entry name" value="Xylose isomerase-like"/>
    <property type="match status" value="1"/>
</dbReference>
<dbReference type="InterPro" id="IPR036237">
    <property type="entry name" value="Xyl_isomerase-like_sf"/>
</dbReference>
<evidence type="ECO:0008006" key="3">
    <source>
        <dbReference type="Google" id="ProtNLM"/>
    </source>
</evidence>
<evidence type="ECO:0000313" key="1">
    <source>
        <dbReference type="EMBL" id="TCK84858.1"/>
    </source>
</evidence>
<keyword evidence="2" id="KW-1185">Reference proteome</keyword>
<accession>A0A4R1LZ62</accession>
<sequence>MLTSEGHLTYCTNIHAGNDWPDHFASLKENFPLIKNDISPNASMAIGLRLSNEASVALADSQKFEEFKRWLAQEDAYVFTMNGFPYGEFHNTVVKDQVHTPDWTTPERLSYTLRLADILLKLLPEGMDGGISTSPLSYRYWFDTEEAKEKATISATQNIIAVVEHMYKQKLETAKVLHLDIEPEPDGMLETGPEFLNWYNDYLLPLGKKYFSETLNLSDEESEAILKEHVRLCYDVCHFALGYENHSEVVQQLKENGIKIGKFQISAALKASLPEDQKDRASIKAAFAEFNEATYLHQVIAQKNDESLLRYRDLPPALADTNDTDVKEWRAHFHVPIFESNFGLLQSTQSDILEVLKLQEELQLCQHFEVETYTWGVLSPELKLALPSSISRELLWVQPLLDKAF</sequence>